<proteinExistence type="inferred from homology"/>
<name>V3ZG49_LOTGI</name>
<dbReference type="AlphaFoldDB" id="V3ZG49"/>
<dbReference type="PANTHER" id="PTHR16284:SF13">
    <property type="entry name" value="PROTEIN CDV3 HOMOLOG"/>
    <property type="match status" value="1"/>
</dbReference>
<feature type="compositionally biased region" description="Acidic residues" evidence="2">
    <location>
        <begin position="104"/>
        <end position="118"/>
    </location>
</feature>
<dbReference type="OrthoDB" id="6288097at2759"/>
<feature type="region of interest" description="Disordered" evidence="2">
    <location>
        <begin position="1"/>
        <end position="235"/>
    </location>
</feature>
<dbReference type="RefSeq" id="XP_009059263.1">
    <property type="nucleotide sequence ID" value="XM_009061015.1"/>
</dbReference>
<dbReference type="PANTHER" id="PTHR16284">
    <property type="entry name" value="PROTEIN CDV3 HOMOLOG"/>
    <property type="match status" value="1"/>
</dbReference>
<dbReference type="Pfam" id="PF15359">
    <property type="entry name" value="CDV3"/>
    <property type="match status" value="1"/>
</dbReference>
<comment type="similarity">
    <text evidence="1">Belongs to the CDV3 family.</text>
</comment>
<organism evidence="3 4">
    <name type="scientific">Lottia gigantea</name>
    <name type="common">Giant owl limpet</name>
    <dbReference type="NCBI Taxonomy" id="225164"/>
    <lineage>
        <taxon>Eukaryota</taxon>
        <taxon>Metazoa</taxon>
        <taxon>Spiralia</taxon>
        <taxon>Lophotrochozoa</taxon>
        <taxon>Mollusca</taxon>
        <taxon>Gastropoda</taxon>
        <taxon>Patellogastropoda</taxon>
        <taxon>Lottioidea</taxon>
        <taxon>Lottiidae</taxon>
        <taxon>Lottia</taxon>
    </lineage>
</organism>
<dbReference type="KEGG" id="lgi:LOTGIDRAFT_164509"/>
<evidence type="ECO:0000256" key="2">
    <source>
        <dbReference type="SAM" id="MobiDB-lite"/>
    </source>
</evidence>
<dbReference type="InterPro" id="IPR026806">
    <property type="entry name" value="CDV3"/>
</dbReference>
<protein>
    <recommendedName>
        <fullName evidence="5">CDV3 homolog</fullName>
    </recommendedName>
</protein>
<feature type="compositionally biased region" description="Low complexity" evidence="2">
    <location>
        <begin position="165"/>
        <end position="179"/>
    </location>
</feature>
<dbReference type="Proteomes" id="UP000030746">
    <property type="component" value="Unassembled WGS sequence"/>
</dbReference>
<evidence type="ECO:0000313" key="3">
    <source>
        <dbReference type="EMBL" id="ESO90193.1"/>
    </source>
</evidence>
<accession>V3ZG49</accession>
<feature type="compositionally biased region" description="Basic and acidic residues" evidence="2">
    <location>
        <begin position="61"/>
        <end position="75"/>
    </location>
</feature>
<evidence type="ECO:0000313" key="4">
    <source>
        <dbReference type="Proteomes" id="UP000030746"/>
    </source>
</evidence>
<feature type="compositionally biased region" description="Polar residues" evidence="2">
    <location>
        <begin position="206"/>
        <end position="235"/>
    </location>
</feature>
<dbReference type="HOGENOM" id="CLU_1357337_0_0_1"/>
<feature type="compositionally biased region" description="Basic and acidic residues" evidence="2">
    <location>
        <begin position="144"/>
        <end position="153"/>
    </location>
</feature>
<keyword evidence="4" id="KW-1185">Reference proteome</keyword>
<dbReference type="GO" id="GO:0005737">
    <property type="term" value="C:cytoplasm"/>
    <property type="evidence" value="ECO:0007669"/>
    <property type="project" value="TreeGrafter"/>
</dbReference>
<gene>
    <name evidence="3" type="ORF">LOTGIDRAFT_164509</name>
</gene>
<evidence type="ECO:0008006" key="5">
    <source>
        <dbReference type="Google" id="ProtNLM"/>
    </source>
</evidence>
<dbReference type="CTD" id="20239749"/>
<dbReference type="GeneID" id="20239749"/>
<reference evidence="3 4" key="1">
    <citation type="journal article" date="2013" name="Nature">
        <title>Insights into bilaterian evolution from three spiralian genomes.</title>
        <authorList>
            <person name="Simakov O."/>
            <person name="Marletaz F."/>
            <person name="Cho S.J."/>
            <person name="Edsinger-Gonzales E."/>
            <person name="Havlak P."/>
            <person name="Hellsten U."/>
            <person name="Kuo D.H."/>
            <person name="Larsson T."/>
            <person name="Lv J."/>
            <person name="Arendt D."/>
            <person name="Savage R."/>
            <person name="Osoegawa K."/>
            <person name="de Jong P."/>
            <person name="Grimwood J."/>
            <person name="Chapman J.A."/>
            <person name="Shapiro H."/>
            <person name="Aerts A."/>
            <person name="Otillar R.P."/>
            <person name="Terry A.Y."/>
            <person name="Boore J.L."/>
            <person name="Grigoriev I.V."/>
            <person name="Lindberg D.R."/>
            <person name="Seaver E.C."/>
            <person name="Weisblat D.A."/>
            <person name="Putnam N.H."/>
            <person name="Rokhsar D.S."/>
        </authorList>
    </citation>
    <scope>NUCLEOTIDE SEQUENCE [LARGE SCALE GENOMIC DNA]</scope>
</reference>
<dbReference type="STRING" id="225164.V3ZG49"/>
<evidence type="ECO:0000256" key="1">
    <source>
        <dbReference type="ARBA" id="ARBA00006062"/>
    </source>
</evidence>
<dbReference type="EMBL" id="KB202481">
    <property type="protein sequence ID" value="ESO90193.1"/>
    <property type="molecule type" value="Genomic_DNA"/>
</dbReference>
<feature type="compositionally biased region" description="Acidic residues" evidence="2">
    <location>
        <begin position="76"/>
        <end position="85"/>
    </location>
</feature>
<dbReference type="OMA" id="TSGPWNK"/>
<sequence>MADDNSLDDFFAKKDKSKKKSKSKMTTTTSELLSQMEENHAKKQRQKREKETEKQAGLSDRLSDDLKGTKQKESEDWQDFEDEQEKDYSGLRIQTLQIGKEGNEEQDEEEEEEKEEVESESKTTRDLSQGPWKQSTPAPAPVQEPEKPKDETPKTTGKYIPPSLRGGPSSSAASTPSRRPMGKKSAPNITSEMDFPSLGGNKAPVVQNNSESIENPNQRGKLNLTLGNKFSALQN</sequence>